<evidence type="ECO:0000313" key="1">
    <source>
        <dbReference type="EMBL" id="KAJ8673683.1"/>
    </source>
</evidence>
<reference evidence="1" key="1">
    <citation type="submission" date="2023-04" db="EMBL/GenBank/DDBJ databases">
        <title>A chromosome-level genome assembly of the parasitoid wasp Eretmocerus hayati.</title>
        <authorList>
            <person name="Zhong Y."/>
            <person name="Liu S."/>
            <person name="Liu Y."/>
        </authorList>
    </citation>
    <scope>NUCLEOTIDE SEQUENCE</scope>
    <source>
        <strain evidence="1">ZJU_SS_LIU_2023</strain>
    </source>
</reference>
<keyword evidence="2" id="KW-1185">Reference proteome</keyword>
<protein>
    <submittedName>
        <fullName evidence="1">Uncharacterized protein</fullName>
    </submittedName>
</protein>
<organism evidence="1 2">
    <name type="scientific">Eretmocerus hayati</name>
    <dbReference type="NCBI Taxonomy" id="131215"/>
    <lineage>
        <taxon>Eukaryota</taxon>
        <taxon>Metazoa</taxon>
        <taxon>Ecdysozoa</taxon>
        <taxon>Arthropoda</taxon>
        <taxon>Hexapoda</taxon>
        <taxon>Insecta</taxon>
        <taxon>Pterygota</taxon>
        <taxon>Neoptera</taxon>
        <taxon>Endopterygota</taxon>
        <taxon>Hymenoptera</taxon>
        <taxon>Apocrita</taxon>
        <taxon>Proctotrupomorpha</taxon>
        <taxon>Chalcidoidea</taxon>
        <taxon>Aphelinidae</taxon>
        <taxon>Aphelininae</taxon>
        <taxon>Eretmocerus</taxon>
    </lineage>
</organism>
<dbReference type="EMBL" id="CM056743">
    <property type="protein sequence ID" value="KAJ8673683.1"/>
    <property type="molecule type" value="Genomic_DNA"/>
</dbReference>
<name>A0ACC2NS62_9HYME</name>
<proteinExistence type="predicted"/>
<dbReference type="Proteomes" id="UP001239111">
    <property type="component" value="Chromosome 3"/>
</dbReference>
<accession>A0ACC2NS62</accession>
<gene>
    <name evidence="1" type="ORF">QAD02_004945</name>
</gene>
<comment type="caution">
    <text evidence="1">The sequence shown here is derived from an EMBL/GenBank/DDBJ whole genome shotgun (WGS) entry which is preliminary data.</text>
</comment>
<sequence length="359" mass="40141">MADKAVVKEKKPKAVKKPKEKPAEPVPLKKRPFKRHGRLYAKAIFTGYKRGLHNQHEHTALLKVEGARTKTDSDFYIGKRCVYVYKSKNKTPVPGKKSKKTKVRAIWGKVTRPHGTSGSVRAKFKRNLPAKAMGHRIRICQTALIGSQLWLCGEHYKVLKITMVTIFSCFRHCFNNIGLASTQYEPKTEENSIRLDTNYQGQEVVVVKNCSRVCGRGGVLGNAPLVQSKSYFEVKIQQDGIWGVGIASRSANLDIAMGGMDNESWALNSDGSIKHNNEEIHKIQNMPQEGDVIGVSYDHVELNFYLNGKTLEAPVLGIKGSVYPVLYVDDGAILDFILDNFAHSPPMGFEKIMLEQSLL</sequence>
<evidence type="ECO:0000313" key="2">
    <source>
        <dbReference type="Proteomes" id="UP001239111"/>
    </source>
</evidence>